<evidence type="ECO:0000313" key="1">
    <source>
        <dbReference type="EMBL" id="MPC27824.1"/>
    </source>
</evidence>
<name>A0A5B7E4Y1_PORTR</name>
<dbReference type="AlphaFoldDB" id="A0A5B7E4Y1"/>
<dbReference type="EMBL" id="VSRR010001809">
    <property type="protein sequence ID" value="MPC27824.1"/>
    <property type="molecule type" value="Genomic_DNA"/>
</dbReference>
<proteinExistence type="predicted"/>
<evidence type="ECO:0000313" key="2">
    <source>
        <dbReference type="Proteomes" id="UP000324222"/>
    </source>
</evidence>
<comment type="caution">
    <text evidence="1">The sequence shown here is derived from an EMBL/GenBank/DDBJ whole genome shotgun (WGS) entry which is preliminary data.</text>
</comment>
<protein>
    <submittedName>
        <fullName evidence="1">Uncharacterized protein</fullName>
    </submittedName>
</protein>
<dbReference type="Proteomes" id="UP000324222">
    <property type="component" value="Unassembled WGS sequence"/>
</dbReference>
<gene>
    <name evidence="1" type="ORF">E2C01_021009</name>
</gene>
<keyword evidence="2" id="KW-1185">Reference proteome</keyword>
<accession>A0A5B7E4Y1</accession>
<sequence>MGVGVAQVYSARRGKQMAGVYWRREGSRECKGNAGTRTLPLMASYFHGRGYLDVTLPPWTRSDQILGLCPSVSQ</sequence>
<organism evidence="1 2">
    <name type="scientific">Portunus trituberculatus</name>
    <name type="common">Swimming crab</name>
    <name type="synonym">Neptunus trituberculatus</name>
    <dbReference type="NCBI Taxonomy" id="210409"/>
    <lineage>
        <taxon>Eukaryota</taxon>
        <taxon>Metazoa</taxon>
        <taxon>Ecdysozoa</taxon>
        <taxon>Arthropoda</taxon>
        <taxon>Crustacea</taxon>
        <taxon>Multicrustacea</taxon>
        <taxon>Malacostraca</taxon>
        <taxon>Eumalacostraca</taxon>
        <taxon>Eucarida</taxon>
        <taxon>Decapoda</taxon>
        <taxon>Pleocyemata</taxon>
        <taxon>Brachyura</taxon>
        <taxon>Eubrachyura</taxon>
        <taxon>Portunoidea</taxon>
        <taxon>Portunidae</taxon>
        <taxon>Portuninae</taxon>
        <taxon>Portunus</taxon>
    </lineage>
</organism>
<reference evidence="1 2" key="1">
    <citation type="submission" date="2019-05" db="EMBL/GenBank/DDBJ databases">
        <title>Another draft genome of Portunus trituberculatus and its Hox gene families provides insights of decapod evolution.</title>
        <authorList>
            <person name="Jeong J.-H."/>
            <person name="Song I."/>
            <person name="Kim S."/>
            <person name="Choi T."/>
            <person name="Kim D."/>
            <person name="Ryu S."/>
            <person name="Kim W."/>
        </authorList>
    </citation>
    <scope>NUCLEOTIDE SEQUENCE [LARGE SCALE GENOMIC DNA]</scope>
    <source>
        <tissue evidence="1">Muscle</tissue>
    </source>
</reference>